<evidence type="ECO:0000313" key="7">
    <source>
        <dbReference type="Proteomes" id="UP001172778"/>
    </source>
</evidence>
<reference evidence="6" key="1">
    <citation type="submission" date="2023-03" db="EMBL/GenBank/DDBJ databases">
        <title>Chitinimonas shenzhenensis gen. nov., sp. nov., a novel member of family Burkholderiaceae isolated from activated sludge collected in Shen Zhen, China.</title>
        <authorList>
            <person name="Wang X."/>
        </authorList>
    </citation>
    <scope>NUCLEOTIDE SEQUENCE</scope>
    <source>
        <strain evidence="6">DQS-5</strain>
    </source>
</reference>
<evidence type="ECO:0000313" key="6">
    <source>
        <dbReference type="EMBL" id="MDK2124928.1"/>
    </source>
</evidence>
<keyword evidence="4" id="KW-0472">Membrane</keyword>
<comment type="caution">
    <text evidence="6">The sequence shown here is derived from an EMBL/GenBank/DDBJ whole genome shotgun (WGS) entry which is preliminary data.</text>
</comment>
<protein>
    <submittedName>
        <fullName evidence="6">Lysophospholipid acyltransferase family protein</fullName>
    </submittedName>
</protein>
<dbReference type="Proteomes" id="UP001172778">
    <property type="component" value="Unassembled WGS sequence"/>
</dbReference>
<accession>A0ABT7E0S1</accession>
<evidence type="ECO:0000256" key="2">
    <source>
        <dbReference type="ARBA" id="ARBA00022679"/>
    </source>
</evidence>
<evidence type="ECO:0000256" key="3">
    <source>
        <dbReference type="ARBA" id="ARBA00023315"/>
    </source>
</evidence>
<dbReference type="Pfam" id="PF01553">
    <property type="entry name" value="Acyltransferase"/>
    <property type="match status" value="1"/>
</dbReference>
<comment type="pathway">
    <text evidence="1">Lipid metabolism.</text>
</comment>
<evidence type="ECO:0000256" key="4">
    <source>
        <dbReference type="SAM" id="Phobius"/>
    </source>
</evidence>
<sequence length="260" mass="29095">MRERLDRGWRVIATAIAFSTFGLGGLVLRLAYFPLLQLLVRQREAQTRKARLAVHYTFKLFIELMRVLGILRYEIRGIEKLQRPGLLILANHPTLIDVVFLISLVPDADCVVKASLARNPFTRGPVRATNYICNDSGAGLIEDCIASIQTGHNLIIFPEGTRTPVNGPMKLQRGAANIATRGPCNITPVTIRCEPLSLTKGLPWWKVPPRRMQFTIEVKDDIAVQPFLDQSQNEPALAARQLTDYLHNYFSTENQAHAGA</sequence>
<keyword evidence="4" id="KW-1133">Transmembrane helix</keyword>
<dbReference type="GO" id="GO:0016746">
    <property type="term" value="F:acyltransferase activity"/>
    <property type="evidence" value="ECO:0007669"/>
    <property type="project" value="UniProtKB-KW"/>
</dbReference>
<dbReference type="EMBL" id="JARRAF010000013">
    <property type="protein sequence ID" value="MDK2124928.1"/>
    <property type="molecule type" value="Genomic_DNA"/>
</dbReference>
<feature type="transmembrane region" description="Helical" evidence="4">
    <location>
        <begin position="12"/>
        <end position="33"/>
    </location>
</feature>
<gene>
    <name evidence="6" type="ORF">PZA18_12810</name>
</gene>
<dbReference type="CDD" id="cd07989">
    <property type="entry name" value="LPLAT_AGPAT-like"/>
    <property type="match status" value="1"/>
</dbReference>
<proteinExistence type="predicted"/>
<keyword evidence="7" id="KW-1185">Reference proteome</keyword>
<dbReference type="PANTHER" id="PTHR10434:SF66">
    <property type="entry name" value="PHOSPHOLIPID_GLYCEROL ACYLTRANSFERASE DOMAIN-CONTAINING PROTEIN"/>
    <property type="match status" value="1"/>
</dbReference>
<evidence type="ECO:0000259" key="5">
    <source>
        <dbReference type="SMART" id="SM00563"/>
    </source>
</evidence>
<keyword evidence="4" id="KW-0812">Transmembrane</keyword>
<keyword evidence="2" id="KW-0808">Transferase</keyword>
<dbReference type="SUPFAM" id="SSF69593">
    <property type="entry name" value="Glycerol-3-phosphate (1)-acyltransferase"/>
    <property type="match status" value="1"/>
</dbReference>
<name>A0ABT7E0S1_9NEIS</name>
<dbReference type="PANTHER" id="PTHR10434">
    <property type="entry name" value="1-ACYL-SN-GLYCEROL-3-PHOSPHATE ACYLTRANSFERASE"/>
    <property type="match status" value="1"/>
</dbReference>
<dbReference type="SMART" id="SM00563">
    <property type="entry name" value="PlsC"/>
    <property type="match status" value="1"/>
</dbReference>
<organism evidence="6 7">
    <name type="scientific">Parachitinimonas caeni</name>
    <dbReference type="NCBI Taxonomy" id="3031301"/>
    <lineage>
        <taxon>Bacteria</taxon>
        <taxon>Pseudomonadati</taxon>
        <taxon>Pseudomonadota</taxon>
        <taxon>Betaproteobacteria</taxon>
        <taxon>Neisseriales</taxon>
        <taxon>Chitinibacteraceae</taxon>
        <taxon>Parachitinimonas</taxon>
    </lineage>
</organism>
<feature type="domain" description="Phospholipid/glycerol acyltransferase" evidence="5">
    <location>
        <begin position="86"/>
        <end position="194"/>
    </location>
</feature>
<keyword evidence="3 6" id="KW-0012">Acyltransferase</keyword>
<dbReference type="InterPro" id="IPR002123">
    <property type="entry name" value="Plipid/glycerol_acylTrfase"/>
</dbReference>
<evidence type="ECO:0000256" key="1">
    <source>
        <dbReference type="ARBA" id="ARBA00005189"/>
    </source>
</evidence>
<dbReference type="RefSeq" id="WP_284101240.1">
    <property type="nucleotide sequence ID" value="NZ_JARRAF010000013.1"/>
</dbReference>